<evidence type="ECO:0000256" key="2">
    <source>
        <dbReference type="ARBA" id="ARBA00004496"/>
    </source>
</evidence>
<dbReference type="PANTHER" id="PTHR23030:SF30">
    <property type="entry name" value="TYROSINE-PROTEIN PHOSPHATASE NON-RECEPTOR TYPE 23"/>
    <property type="match status" value="1"/>
</dbReference>
<dbReference type="EMBL" id="JWZX01002876">
    <property type="protein sequence ID" value="KOO26250.1"/>
    <property type="molecule type" value="Genomic_DNA"/>
</dbReference>
<dbReference type="Gene3D" id="1.20.120.560">
    <property type="entry name" value="alix/aip1 in complex with the ypdl late domain"/>
    <property type="match status" value="1"/>
</dbReference>
<dbReference type="GO" id="GO:0005768">
    <property type="term" value="C:endosome"/>
    <property type="evidence" value="ECO:0007669"/>
    <property type="project" value="UniProtKB-SubCell"/>
</dbReference>
<dbReference type="InterPro" id="IPR025304">
    <property type="entry name" value="ALIX_V_dom"/>
</dbReference>
<dbReference type="PANTHER" id="PTHR23030">
    <property type="entry name" value="PCD6 INTERACTING PROTEIN-RELATED"/>
    <property type="match status" value="1"/>
</dbReference>
<dbReference type="Proteomes" id="UP000037460">
    <property type="component" value="Unassembled WGS sequence"/>
</dbReference>
<dbReference type="SMART" id="SM01041">
    <property type="entry name" value="BRO1"/>
    <property type="match status" value="1"/>
</dbReference>
<dbReference type="Pfam" id="PF13949">
    <property type="entry name" value="ALIX_LYPXL_bnd"/>
    <property type="match status" value="1"/>
</dbReference>
<dbReference type="PROSITE" id="PS51180">
    <property type="entry name" value="BRO1"/>
    <property type="match status" value="1"/>
</dbReference>
<feature type="region of interest" description="Disordered" evidence="5">
    <location>
        <begin position="773"/>
        <end position="797"/>
    </location>
</feature>
<dbReference type="InterPro" id="IPR038499">
    <property type="entry name" value="BRO1_sf"/>
</dbReference>
<dbReference type="OrthoDB" id="64867at2759"/>
<protein>
    <submittedName>
        <fullName evidence="7">Programmed cell death 6-interacting protein</fullName>
    </submittedName>
</protein>
<feature type="region of interest" description="Disordered" evidence="5">
    <location>
        <begin position="347"/>
        <end position="390"/>
    </location>
</feature>
<evidence type="ECO:0000256" key="5">
    <source>
        <dbReference type="SAM" id="MobiDB-lite"/>
    </source>
</evidence>
<gene>
    <name evidence="7" type="ORF">Ctob_003551</name>
</gene>
<dbReference type="InterPro" id="IPR004328">
    <property type="entry name" value="BRO1_dom"/>
</dbReference>
<evidence type="ECO:0000313" key="8">
    <source>
        <dbReference type="Proteomes" id="UP000037460"/>
    </source>
</evidence>
<keyword evidence="8" id="KW-1185">Reference proteome</keyword>
<comment type="caution">
    <text evidence="7">The sequence shown here is derived from an EMBL/GenBank/DDBJ whole genome shotgun (WGS) entry which is preliminary data.</text>
</comment>
<accession>A0A0M0JID5</accession>
<dbReference type="Pfam" id="PF03097">
    <property type="entry name" value="BRO1"/>
    <property type="match status" value="1"/>
</dbReference>
<dbReference type="Gene3D" id="1.20.140.50">
    <property type="entry name" value="alix/aip1 like domains"/>
    <property type="match status" value="1"/>
</dbReference>
<keyword evidence="3" id="KW-0963">Cytoplasm</keyword>
<sequence>MLHLPLKATENTNITDGLYRFVKMAYSVEQAEEHREVYNEISALRNKVRAVKHKEEDASESVKLLLRYYRLLCAMRIRFGTVVEDAEDWAPFTWKDAFKPSEKTSRPELNFEIACVLFNLAAALSYAASLENRATTSGLRAACASFQSAAGALEALAALLPLGDEHERGAEVTTDLHPRAVRAWRDLMLAQAQQCFYLKAVLDQVKPSVVAKLAAQVSTFYEEATASLQHAELRQKLTTWVATFEGQATLFRGWAQYHAAAEHANAHEYGSQVCRLSRATAILTALVKSANRQGPPPVLLAQAEAHEAIAKATAKAARENEQVYNERIPSIEALPPVEPKAIVKPTKLTELHPAELGPQQRADGRSEGGGTAGTSRGASRPGSPTPIYAKGVEVGSSASAGSARGDPFYKLVPLAVLGDVSVFTAQRDHALRALGERREDAAQLASADLAEMDLPDALDAAAHEHLAAIPKPLAETLHALTLRGGAGWLREAIDDLADRAKDMESLANHIDATLEVEEGADRQLHLVHGSRWHALPSAQLNMDAREELSSLREKLATARHADGALHAALGARADALEPLALPYEVLAEQVPRRPVSLAEEPCAKDVRALLQSLETTARAMDATLSEARAACEDGGALGERAITDALVYRGDGAGGSNVEVIAAHVALLMPYAERLSDQEAQQASLLGALRTSNEAFTRARVDDPTIDERQRYLERLDAVVGAFQEIDGMVAQGAAFYDQVEVALEALSTRVAGLAAARSLERSELLFHIQEEADVRRDESPEATPSRAVDADGSQVPSEEEQLAWAMAHFEMGKDE</sequence>
<dbReference type="Gene3D" id="1.25.40.280">
    <property type="entry name" value="alix/aip1 like domains"/>
    <property type="match status" value="1"/>
</dbReference>
<evidence type="ECO:0000256" key="4">
    <source>
        <dbReference type="ARBA" id="ARBA00022753"/>
    </source>
</evidence>
<dbReference type="AlphaFoldDB" id="A0A0M0JID5"/>
<reference evidence="8" key="1">
    <citation type="journal article" date="2015" name="PLoS Genet.">
        <title>Genome Sequence and Transcriptome Analyses of Chrysochromulina tobin: Metabolic Tools for Enhanced Algal Fitness in the Prominent Order Prymnesiales (Haptophyceae).</title>
        <authorList>
            <person name="Hovde B.T."/>
            <person name="Deodato C.R."/>
            <person name="Hunsperger H.M."/>
            <person name="Ryken S.A."/>
            <person name="Yost W."/>
            <person name="Jha R.K."/>
            <person name="Patterson J."/>
            <person name="Monnat R.J. Jr."/>
            <person name="Barlow S.B."/>
            <person name="Starkenburg S.R."/>
            <person name="Cattolico R.A."/>
        </authorList>
    </citation>
    <scope>NUCLEOTIDE SEQUENCE</scope>
    <source>
        <strain evidence="8">CCMP291</strain>
    </source>
</reference>
<evidence type="ECO:0000256" key="3">
    <source>
        <dbReference type="ARBA" id="ARBA00022490"/>
    </source>
</evidence>
<proteinExistence type="predicted"/>
<name>A0A0M0JID5_9EUKA</name>
<feature type="domain" description="BRO1" evidence="6">
    <location>
        <begin position="1"/>
        <end position="445"/>
    </location>
</feature>
<evidence type="ECO:0000313" key="7">
    <source>
        <dbReference type="EMBL" id="KOO26250.1"/>
    </source>
</evidence>
<keyword evidence="4" id="KW-0967">Endosome</keyword>
<evidence type="ECO:0000259" key="6">
    <source>
        <dbReference type="PROSITE" id="PS51180"/>
    </source>
</evidence>
<comment type="subcellular location">
    <subcellularLocation>
        <location evidence="2">Cytoplasm</location>
    </subcellularLocation>
    <subcellularLocation>
        <location evidence="1">Endosome</location>
    </subcellularLocation>
</comment>
<evidence type="ECO:0000256" key="1">
    <source>
        <dbReference type="ARBA" id="ARBA00004177"/>
    </source>
</evidence>
<dbReference type="GO" id="GO:0043328">
    <property type="term" value="P:protein transport to vacuole involved in ubiquitin-dependent protein catabolic process via the multivesicular body sorting pathway"/>
    <property type="evidence" value="ECO:0007669"/>
    <property type="project" value="TreeGrafter"/>
</dbReference>
<organism evidence="7 8">
    <name type="scientific">Chrysochromulina tobinii</name>
    <dbReference type="NCBI Taxonomy" id="1460289"/>
    <lineage>
        <taxon>Eukaryota</taxon>
        <taxon>Haptista</taxon>
        <taxon>Haptophyta</taxon>
        <taxon>Prymnesiophyceae</taxon>
        <taxon>Prymnesiales</taxon>
        <taxon>Chrysochromulinaceae</taxon>
        <taxon>Chrysochromulina</taxon>
    </lineage>
</organism>